<dbReference type="AlphaFoldDB" id="A0ABD3RNP5"/>
<comment type="caution">
    <text evidence="1">The sequence shown here is derived from an EMBL/GenBank/DDBJ whole genome shotgun (WGS) entry which is preliminary data.</text>
</comment>
<evidence type="ECO:0000313" key="1">
    <source>
        <dbReference type="EMBL" id="KAL3814584.1"/>
    </source>
</evidence>
<dbReference type="InterPro" id="IPR053249">
    <property type="entry name" value="LFS"/>
</dbReference>
<dbReference type="InterPro" id="IPR023393">
    <property type="entry name" value="START-like_dom_sf"/>
</dbReference>
<dbReference type="EMBL" id="JBJXBP010000008">
    <property type="protein sequence ID" value="KAL3814584.1"/>
    <property type="molecule type" value="Genomic_DNA"/>
</dbReference>
<accession>A0ABD3RNP5</accession>
<gene>
    <name evidence="1" type="ORF">ACJIZ3_015852</name>
</gene>
<dbReference type="PANTHER" id="PTHR33789:SF15">
    <property type="entry name" value="LACHRYMATORY-FACTOR SYNTHASE"/>
    <property type="match status" value="1"/>
</dbReference>
<dbReference type="Pfam" id="PF10604">
    <property type="entry name" value="Polyketide_cyc2"/>
    <property type="match status" value="1"/>
</dbReference>
<organism evidence="1 2">
    <name type="scientific">Penstemon smallii</name>
    <dbReference type="NCBI Taxonomy" id="265156"/>
    <lineage>
        <taxon>Eukaryota</taxon>
        <taxon>Viridiplantae</taxon>
        <taxon>Streptophyta</taxon>
        <taxon>Embryophyta</taxon>
        <taxon>Tracheophyta</taxon>
        <taxon>Spermatophyta</taxon>
        <taxon>Magnoliopsida</taxon>
        <taxon>eudicotyledons</taxon>
        <taxon>Gunneridae</taxon>
        <taxon>Pentapetalae</taxon>
        <taxon>asterids</taxon>
        <taxon>lamiids</taxon>
        <taxon>Lamiales</taxon>
        <taxon>Plantaginaceae</taxon>
        <taxon>Cheloneae</taxon>
        <taxon>Penstemon</taxon>
    </lineage>
</organism>
<evidence type="ECO:0000313" key="2">
    <source>
        <dbReference type="Proteomes" id="UP001634393"/>
    </source>
</evidence>
<proteinExistence type="predicted"/>
<dbReference type="GO" id="GO:0004864">
    <property type="term" value="F:protein phosphatase inhibitor activity"/>
    <property type="evidence" value="ECO:0007669"/>
    <property type="project" value="UniProtKB-ARBA"/>
</dbReference>
<keyword evidence="2" id="KW-1185">Reference proteome</keyword>
<dbReference type="PANTHER" id="PTHR33789">
    <property type="entry name" value="LACHRYMATORY-FACTOR SYNTHASE"/>
    <property type="match status" value="1"/>
</dbReference>
<dbReference type="SUPFAM" id="SSF55961">
    <property type="entry name" value="Bet v1-like"/>
    <property type="match status" value="1"/>
</dbReference>
<dbReference type="FunFam" id="3.30.530.20:FF:000064">
    <property type="entry name" value="Lachrymatory-factor synthase"/>
    <property type="match status" value="1"/>
</dbReference>
<dbReference type="Proteomes" id="UP001634393">
    <property type="component" value="Unassembled WGS sequence"/>
</dbReference>
<sequence>MVQKWEANVSARLEKANADQIWPLLKDFFGHGKWFPALPTCHGIHGTNGELGCIRYCAGFGPKRDNWCKEKLVALDSAQMTFSYEIVESNIAVTSYVSTLKVVPNGEGGGCAVEWYIGLDPKEELNLEGMEGKYELGLQLMANKMEAAVISQQSC</sequence>
<dbReference type="CDD" id="cd07821">
    <property type="entry name" value="PYR_PYL_RCAR_like"/>
    <property type="match status" value="1"/>
</dbReference>
<reference evidence="1 2" key="1">
    <citation type="submission" date="2024-12" db="EMBL/GenBank/DDBJ databases">
        <title>The unique morphological basis and parallel evolutionary history of personate flowers in Penstemon.</title>
        <authorList>
            <person name="Depatie T.H."/>
            <person name="Wessinger C.A."/>
        </authorList>
    </citation>
    <scope>NUCLEOTIDE SEQUENCE [LARGE SCALE GENOMIC DNA]</scope>
    <source>
        <strain evidence="1">WTNN_2</strain>
        <tissue evidence="1">Leaf</tissue>
    </source>
</reference>
<evidence type="ECO:0008006" key="3">
    <source>
        <dbReference type="Google" id="ProtNLM"/>
    </source>
</evidence>
<name>A0ABD3RNP5_9LAMI</name>
<protein>
    <recommendedName>
        <fullName evidence="3">Lachrymatory-factor synthase</fullName>
    </recommendedName>
</protein>
<dbReference type="InterPro" id="IPR019587">
    <property type="entry name" value="Polyketide_cyclase/dehydratase"/>
</dbReference>
<dbReference type="Gene3D" id="3.30.530.20">
    <property type="match status" value="1"/>
</dbReference>